<feature type="domain" description="SWIM-type" evidence="5">
    <location>
        <begin position="456"/>
        <end position="497"/>
    </location>
</feature>
<keyword evidence="1" id="KW-0479">Metal-binding</keyword>
<evidence type="ECO:0000259" key="5">
    <source>
        <dbReference type="PROSITE" id="PS50966"/>
    </source>
</evidence>
<protein>
    <recommendedName>
        <fullName evidence="5">SWIM-type domain-containing protein</fullName>
    </recommendedName>
</protein>
<keyword evidence="7" id="KW-1185">Reference proteome</keyword>
<reference evidence="6" key="1">
    <citation type="submission" date="2021-01" db="EMBL/GenBank/DDBJ databases">
        <title>Adiantum capillus-veneris genome.</title>
        <authorList>
            <person name="Fang Y."/>
            <person name="Liao Q."/>
        </authorList>
    </citation>
    <scope>NUCLEOTIDE SEQUENCE</scope>
    <source>
        <strain evidence="6">H3</strain>
        <tissue evidence="6">Leaf</tissue>
    </source>
</reference>
<evidence type="ECO:0000256" key="4">
    <source>
        <dbReference type="PROSITE-ProRule" id="PRU00325"/>
    </source>
</evidence>
<dbReference type="PANTHER" id="PTHR31973">
    <property type="entry name" value="POLYPROTEIN, PUTATIVE-RELATED"/>
    <property type="match status" value="1"/>
</dbReference>
<dbReference type="OrthoDB" id="1844242at2759"/>
<dbReference type="PANTHER" id="PTHR31973:SF187">
    <property type="entry name" value="MUTATOR TRANSPOSASE MUDRA PROTEIN"/>
    <property type="match status" value="1"/>
</dbReference>
<dbReference type="InterPro" id="IPR007527">
    <property type="entry name" value="Znf_SWIM"/>
</dbReference>
<dbReference type="InterPro" id="IPR018289">
    <property type="entry name" value="MULE_transposase_dom"/>
</dbReference>
<accession>A0A9D4ZRI6</accession>
<keyword evidence="2 4" id="KW-0863">Zinc-finger</keyword>
<dbReference type="Pfam" id="PF04434">
    <property type="entry name" value="SWIM"/>
    <property type="match status" value="1"/>
</dbReference>
<dbReference type="AlphaFoldDB" id="A0A9D4ZRI6"/>
<dbReference type="InterPro" id="IPR006564">
    <property type="entry name" value="Znf_PMZ"/>
</dbReference>
<dbReference type="PROSITE" id="PS50966">
    <property type="entry name" value="ZF_SWIM"/>
    <property type="match status" value="1"/>
</dbReference>
<dbReference type="GO" id="GO:0008270">
    <property type="term" value="F:zinc ion binding"/>
    <property type="evidence" value="ECO:0007669"/>
    <property type="project" value="UniProtKB-KW"/>
</dbReference>
<dbReference type="EMBL" id="JABFUD020000001">
    <property type="protein sequence ID" value="KAI5085073.1"/>
    <property type="molecule type" value="Genomic_DNA"/>
</dbReference>
<dbReference type="SMART" id="SM00575">
    <property type="entry name" value="ZnF_PMZ"/>
    <property type="match status" value="1"/>
</dbReference>
<comment type="caution">
    <text evidence="6">The sequence shown here is derived from an EMBL/GenBank/DDBJ whole genome shotgun (WGS) entry which is preliminary data.</text>
</comment>
<gene>
    <name evidence="6" type="ORF">GOP47_0001242</name>
</gene>
<evidence type="ECO:0000256" key="3">
    <source>
        <dbReference type="ARBA" id="ARBA00022833"/>
    </source>
</evidence>
<evidence type="ECO:0000256" key="1">
    <source>
        <dbReference type="ARBA" id="ARBA00022723"/>
    </source>
</evidence>
<dbReference type="Proteomes" id="UP000886520">
    <property type="component" value="Chromosome 1"/>
</dbReference>
<proteinExistence type="predicted"/>
<evidence type="ECO:0000313" key="6">
    <source>
        <dbReference type="EMBL" id="KAI5085073.1"/>
    </source>
</evidence>
<dbReference type="InterPro" id="IPR004332">
    <property type="entry name" value="Transposase_MuDR"/>
</dbReference>
<evidence type="ECO:0000313" key="7">
    <source>
        <dbReference type="Proteomes" id="UP000886520"/>
    </source>
</evidence>
<name>A0A9D4ZRI6_ADICA</name>
<dbReference type="Pfam" id="PF03108">
    <property type="entry name" value="DBD_Tnp_Mut"/>
    <property type="match status" value="1"/>
</dbReference>
<sequence length="534" mass="59334">MADSNANTSENNATMSATLSLGAQFESLDVLRSKVQEQAITSHVELRHAKRDRSRYTVVCKAEGCMWRLHASLVSGGPGCMVKAFHDEHACGGASQLGNKEATAEWVATRYVEKLRDHPMYRPKELMADLRREVGVSISYKIAWKAKQLALGIIHGDHAKSYGKLQSYCDKLVASNPSTVAHLQKTTEGRFFRMFLAFGACITGFTHCHDFIGLDGTFLTSKYLGALLTATGIDAMGGLFPIAFGVVDAENEDNWVWVLQNVHDCMASVYAITFVSDKQKGLLPAMELVFPGCEHAYCMRHLDANLKKKCNNGEFIRLFWVAAYANTMSDYDTAIQGMRVISPATTDYLLTTSPPSHWATTHFKGKRYGHLTSNIAESLNAWLLEARDKPIISMLDIIRRQLTAWFYARGMEGKKACESLGDRAQFALVANVEKNLREVGNSARQYRILPSSDMVFEILTSTKTCVVDVCTRSCSCNKWQTFEIPCAHAIAAILFKRECVQSYVHKAYALQAYCNTYSGVISPIVDASEVLVIN</sequence>
<keyword evidence="3" id="KW-0862">Zinc</keyword>
<organism evidence="6 7">
    <name type="scientific">Adiantum capillus-veneris</name>
    <name type="common">Maidenhair fern</name>
    <dbReference type="NCBI Taxonomy" id="13818"/>
    <lineage>
        <taxon>Eukaryota</taxon>
        <taxon>Viridiplantae</taxon>
        <taxon>Streptophyta</taxon>
        <taxon>Embryophyta</taxon>
        <taxon>Tracheophyta</taxon>
        <taxon>Polypodiopsida</taxon>
        <taxon>Polypodiidae</taxon>
        <taxon>Polypodiales</taxon>
        <taxon>Pteridineae</taxon>
        <taxon>Pteridaceae</taxon>
        <taxon>Vittarioideae</taxon>
        <taxon>Adiantum</taxon>
    </lineage>
</organism>
<dbReference type="Pfam" id="PF10551">
    <property type="entry name" value="MULE"/>
    <property type="match status" value="1"/>
</dbReference>
<evidence type="ECO:0000256" key="2">
    <source>
        <dbReference type="ARBA" id="ARBA00022771"/>
    </source>
</evidence>